<sequence>MKRTVSLFGLPGLALSGLAVAALAGFGVLSRDPGPPPFDAPATVTVPAGTVDWRPLGNFSYEGKARTPRPIATDVAGFEIMQQQVTRAQYAACIEDGACTPVPTSAASGKDLPQTHVNWYDATAFASWYAKRTGLPWRLPTDVEWQLAAGARYGDAAAPPEARDPGQRMLESYRSGVFLRGSASLPVRPAGAFGKNARGIEDMGGNIWEWTDGCMKNGRIAQSGRVTLTSDYCGVRIAGGRHRAAIIDFVRDASVGGCAVGLPPDHLGFRLVRGEG</sequence>
<evidence type="ECO:0000313" key="3">
    <source>
        <dbReference type="EMBL" id="RVV96719.1"/>
    </source>
</evidence>
<evidence type="ECO:0000256" key="1">
    <source>
        <dbReference type="SAM" id="SignalP"/>
    </source>
</evidence>
<name>A0A438ADF9_9RHOB</name>
<dbReference type="OrthoDB" id="9768004at2"/>
<dbReference type="EMBL" id="RQXX01000009">
    <property type="protein sequence ID" value="RVV96719.1"/>
    <property type="molecule type" value="Genomic_DNA"/>
</dbReference>
<keyword evidence="4" id="KW-1185">Reference proteome</keyword>
<feature type="signal peptide" evidence="1">
    <location>
        <begin position="1"/>
        <end position="21"/>
    </location>
</feature>
<organism evidence="3 4">
    <name type="scientific">Mesobaculum littorinae</name>
    <dbReference type="NCBI Taxonomy" id="2486419"/>
    <lineage>
        <taxon>Bacteria</taxon>
        <taxon>Pseudomonadati</taxon>
        <taxon>Pseudomonadota</taxon>
        <taxon>Alphaproteobacteria</taxon>
        <taxon>Rhodobacterales</taxon>
        <taxon>Roseobacteraceae</taxon>
        <taxon>Mesobaculum</taxon>
    </lineage>
</organism>
<dbReference type="InterPro" id="IPR005532">
    <property type="entry name" value="SUMF_dom"/>
</dbReference>
<dbReference type="RefSeq" id="WP_127907978.1">
    <property type="nucleotide sequence ID" value="NZ_RQXX01000009.1"/>
</dbReference>
<keyword evidence="1" id="KW-0732">Signal</keyword>
<protein>
    <submittedName>
        <fullName evidence="3">Formylglycine-generating enzyme family protein</fullName>
    </submittedName>
</protein>
<dbReference type="PANTHER" id="PTHR23150:SF19">
    <property type="entry name" value="FORMYLGLYCINE-GENERATING ENZYME"/>
    <property type="match status" value="1"/>
</dbReference>
<dbReference type="InterPro" id="IPR042095">
    <property type="entry name" value="SUMF_sf"/>
</dbReference>
<dbReference type="SUPFAM" id="SSF56436">
    <property type="entry name" value="C-type lectin-like"/>
    <property type="match status" value="1"/>
</dbReference>
<dbReference type="Gene3D" id="3.90.1580.10">
    <property type="entry name" value="paralog of FGE (formylglycine-generating enzyme)"/>
    <property type="match status" value="1"/>
</dbReference>
<proteinExistence type="predicted"/>
<comment type="caution">
    <text evidence="3">The sequence shown here is derived from an EMBL/GenBank/DDBJ whole genome shotgun (WGS) entry which is preliminary data.</text>
</comment>
<dbReference type="Proteomes" id="UP000285908">
    <property type="component" value="Unassembled WGS sequence"/>
</dbReference>
<dbReference type="InterPro" id="IPR016187">
    <property type="entry name" value="CTDL_fold"/>
</dbReference>
<feature type="domain" description="Sulfatase-modifying factor enzyme-like" evidence="2">
    <location>
        <begin position="40"/>
        <end position="273"/>
    </location>
</feature>
<dbReference type="PANTHER" id="PTHR23150">
    <property type="entry name" value="SULFATASE MODIFYING FACTOR 1, 2"/>
    <property type="match status" value="1"/>
</dbReference>
<dbReference type="Pfam" id="PF03781">
    <property type="entry name" value="FGE-sulfatase"/>
    <property type="match status" value="1"/>
</dbReference>
<reference evidence="3 4" key="1">
    <citation type="submission" date="2018-11" db="EMBL/GenBank/DDBJ databases">
        <title>Mesobaculum littorinae gen. nov., sp. nov., isolated from Littorina scabra that represents a novel genus of the order Rhodobacteraceae.</title>
        <authorList>
            <person name="Li F."/>
        </authorList>
    </citation>
    <scope>NUCLEOTIDE SEQUENCE [LARGE SCALE GENOMIC DNA]</scope>
    <source>
        <strain evidence="3 4">M0103</strain>
    </source>
</reference>
<feature type="chain" id="PRO_5019297681" evidence="1">
    <location>
        <begin position="22"/>
        <end position="276"/>
    </location>
</feature>
<evidence type="ECO:0000313" key="4">
    <source>
        <dbReference type="Proteomes" id="UP000285908"/>
    </source>
</evidence>
<evidence type="ECO:0000259" key="2">
    <source>
        <dbReference type="Pfam" id="PF03781"/>
    </source>
</evidence>
<gene>
    <name evidence="3" type="ORF">EKE94_17760</name>
</gene>
<dbReference type="GO" id="GO:0120147">
    <property type="term" value="F:formylglycine-generating oxidase activity"/>
    <property type="evidence" value="ECO:0007669"/>
    <property type="project" value="TreeGrafter"/>
</dbReference>
<dbReference type="AlphaFoldDB" id="A0A438ADF9"/>
<accession>A0A438ADF9</accession>
<dbReference type="InterPro" id="IPR051043">
    <property type="entry name" value="Sulfatase_Mod_Factor_Kinase"/>
</dbReference>